<dbReference type="GO" id="GO:0003924">
    <property type="term" value="F:GTPase activity"/>
    <property type="evidence" value="ECO:0007669"/>
    <property type="project" value="InterPro"/>
</dbReference>
<dbReference type="InterPro" id="IPR025867">
    <property type="entry name" value="MnmE_helical"/>
</dbReference>
<dbReference type="PANTHER" id="PTHR42714:SF2">
    <property type="entry name" value="TRNA MODIFICATION GTPASE GTPBP3, MITOCHONDRIAL"/>
    <property type="match status" value="1"/>
</dbReference>
<dbReference type="Gene3D" id="1.20.120.430">
    <property type="entry name" value="tRNA modification GTPase MnmE domain 2"/>
    <property type="match status" value="1"/>
</dbReference>
<dbReference type="Pfam" id="PF10396">
    <property type="entry name" value="TrmE_N"/>
    <property type="match status" value="1"/>
</dbReference>
<evidence type="ECO:0000256" key="6">
    <source>
        <dbReference type="ARBA" id="ARBA00022801"/>
    </source>
</evidence>
<accession>A0A9D2LYS2</accession>
<dbReference type="Gene3D" id="3.30.1360.120">
    <property type="entry name" value="Probable tRNA modification gtpase trme, domain 1"/>
    <property type="match status" value="1"/>
</dbReference>
<dbReference type="PROSITE" id="PS51709">
    <property type="entry name" value="G_TRME"/>
    <property type="match status" value="1"/>
</dbReference>
<evidence type="ECO:0000256" key="4">
    <source>
        <dbReference type="ARBA" id="ARBA00022723"/>
    </source>
</evidence>
<dbReference type="NCBIfam" id="TIGR00450">
    <property type="entry name" value="mnmE_trmE_thdF"/>
    <property type="match status" value="1"/>
</dbReference>
<gene>
    <name evidence="12" type="primary">mnmE</name>
    <name evidence="12" type="ORF">H9942_06505</name>
</gene>
<dbReference type="Gene3D" id="3.40.50.300">
    <property type="entry name" value="P-loop containing nucleotide triphosphate hydrolases"/>
    <property type="match status" value="1"/>
</dbReference>
<keyword evidence="6" id="KW-0378">Hydrolase</keyword>
<name>A0A9D2LYS2_9FIRM</name>
<comment type="similarity">
    <text evidence="1 10">Belongs to the TRAFAC class TrmE-Era-EngA-EngB-Septin-like GTPase superfamily. TrmE GTPase family.</text>
</comment>
<dbReference type="GO" id="GO:0002098">
    <property type="term" value="P:tRNA wobble uridine modification"/>
    <property type="evidence" value="ECO:0007669"/>
    <property type="project" value="TreeGrafter"/>
</dbReference>
<dbReference type="InterPro" id="IPR027368">
    <property type="entry name" value="MnmE_dom2"/>
</dbReference>
<dbReference type="CDD" id="cd14858">
    <property type="entry name" value="TrmE_N"/>
    <property type="match status" value="1"/>
</dbReference>
<dbReference type="Pfam" id="PF01926">
    <property type="entry name" value="MMR_HSR1"/>
    <property type="match status" value="1"/>
</dbReference>
<dbReference type="FunFam" id="3.40.50.300:FF:001376">
    <property type="entry name" value="tRNA modification GTPase MnmE"/>
    <property type="match status" value="1"/>
</dbReference>
<keyword evidence="5 10" id="KW-0547">Nucleotide-binding</keyword>
<dbReference type="HAMAP" id="MF_00379">
    <property type="entry name" value="GTPase_MnmE"/>
    <property type="match status" value="1"/>
</dbReference>
<dbReference type="InterPro" id="IPR005225">
    <property type="entry name" value="Small_GTP-bd"/>
</dbReference>
<reference evidence="12" key="1">
    <citation type="journal article" date="2021" name="PeerJ">
        <title>Extensive microbial diversity within the chicken gut microbiome revealed by metagenomics and culture.</title>
        <authorList>
            <person name="Gilroy R."/>
            <person name="Ravi A."/>
            <person name="Getino M."/>
            <person name="Pursley I."/>
            <person name="Horton D.L."/>
            <person name="Alikhan N.F."/>
            <person name="Baker D."/>
            <person name="Gharbi K."/>
            <person name="Hall N."/>
            <person name="Watson M."/>
            <person name="Adriaenssens E.M."/>
            <person name="Foster-Nyarko E."/>
            <person name="Jarju S."/>
            <person name="Secka A."/>
            <person name="Antonio M."/>
            <person name="Oren A."/>
            <person name="Chaudhuri R.R."/>
            <person name="La Ragione R."/>
            <person name="Hildebrand F."/>
            <person name="Pallen M.J."/>
        </authorList>
    </citation>
    <scope>NUCLEOTIDE SEQUENCE</scope>
    <source>
        <strain evidence="12">ChiBcolR8-3208</strain>
    </source>
</reference>
<evidence type="ECO:0000256" key="1">
    <source>
        <dbReference type="ARBA" id="ARBA00011043"/>
    </source>
</evidence>
<proteinExistence type="inferred from homology"/>
<evidence type="ECO:0000256" key="10">
    <source>
        <dbReference type="RuleBase" id="RU003313"/>
    </source>
</evidence>
<dbReference type="InterPro" id="IPR018948">
    <property type="entry name" value="GTP-bd_TrmE_N"/>
</dbReference>
<dbReference type="GO" id="GO:0005525">
    <property type="term" value="F:GTP binding"/>
    <property type="evidence" value="ECO:0007669"/>
    <property type="project" value="UniProtKB-KW"/>
</dbReference>
<reference evidence="12" key="2">
    <citation type="submission" date="2021-04" db="EMBL/GenBank/DDBJ databases">
        <authorList>
            <person name="Gilroy R."/>
        </authorList>
    </citation>
    <scope>NUCLEOTIDE SEQUENCE</scope>
    <source>
        <strain evidence="12">ChiBcolR8-3208</strain>
    </source>
</reference>
<keyword evidence="2" id="KW-0963">Cytoplasm</keyword>
<dbReference type="EMBL" id="DWXZ01000134">
    <property type="protein sequence ID" value="HJB37704.1"/>
    <property type="molecule type" value="Genomic_DNA"/>
</dbReference>
<keyword evidence="8" id="KW-0630">Potassium</keyword>
<dbReference type="Proteomes" id="UP000824214">
    <property type="component" value="Unassembled WGS sequence"/>
</dbReference>
<protein>
    <submittedName>
        <fullName evidence="12">tRNA uridine-5-carboxymethylaminomethyl(34) synthesis GTPase MnmE</fullName>
    </submittedName>
</protein>
<dbReference type="GO" id="GO:0030488">
    <property type="term" value="P:tRNA methylation"/>
    <property type="evidence" value="ECO:0007669"/>
    <property type="project" value="TreeGrafter"/>
</dbReference>
<organism evidence="12 13">
    <name type="scientific">Candidatus Acutalibacter ornithocaccae</name>
    <dbReference type="NCBI Taxonomy" id="2838416"/>
    <lineage>
        <taxon>Bacteria</taxon>
        <taxon>Bacillati</taxon>
        <taxon>Bacillota</taxon>
        <taxon>Clostridia</taxon>
        <taxon>Eubacteriales</taxon>
        <taxon>Acutalibacteraceae</taxon>
        <taxon>Acutalibacter</taxon>
    </lineage>
</organism>
<evidence type="ECO:0000256" key="8">
    <source>
        <dbReference type="ARBA" id="ARBA00022958"/>
    </source>
</evidence>
<evidence type="ECO:0000256" key="9">
    <source>
        <dbReference type="ARBA" id="ARBA00023134"/>
    </source>
</evidence>
<dbReference type="CDD" id="cd04164">
    <property type="entry name" value="trmE"/>
    <property type="match status" value="1"/>
</dbReference>
<feature type="non-terminal residue" evidence="12">
    <location>
        <position position="1"/>
    </location>
</feature>
<dbReference type="SUPFAM" id="SSF52540">
    <property type="entry name" value="P-loop containing nucleoside triphosphate hydrolases"/>
    <property type="match status" value="1"/>
</dbReference>
<dbReference type="Pfam" id="PF12631">
    <property type="entry name" value="MnmE_helical"/>
    <property type="match status" value="1"/>
</dbReference>
<dbReference type="AlphaFoldDB" id="A0A9D2LYS2"/>
<dbReference type="NCBIfam" id="TIGR00231">
    <property type="entry name" value="small_GTP"/>
    <property type="match status" value="1"/>
</dbReference>
<evidence type="ECO:0000313" key="13">
    <source>
        <dbReference type="Proteomes" id="UP000824214"/>
    </source>
</evidence>
<keyword evidence="9 10" id="KW-0342">GTP-binding</keyword>
<keyword evidence="3 10" id="KW-0819">tRNA processing</keyword>
<dbReference type="InterPro" id="IPR031168">
    <property type="entry name" value="G_TrmE"/>
</dbReference>
<dbReference type="InterPro" id="IPR004520">
    <property type="entry name" value="GTPase_MnmE"/>
</dbReference>
<dbReference type="InterPro" id="IPR027417">
    <property type="entry name" value="P-loop_NTPase"/>
</dbReference>
<dbReference type="PANTHER" id="PTHR42714">
    <property type="entry name" value="TRNA MODIFICATION GTPASE GTPBP3"/>
    <property type="match status" value="1"/>
</dbReference>
<dbReference type="GO" id="GO:0046872">
    <property type="term" value="F:metal ion binding"/>
    <property type="evidence" value="ECO:0007669"/>
    <property type="project" value="UniProtKB-KW"/>
</dbReference>
<evidence type="ECO:0000256" key="5">
    <source>
        <dbReference type="ARBA" id="ARBA00022741"/>
    </source>
</evidence>
<sequence length="451" mass="47974">IAAISTAPAPGGIGIVRISGGEAFAVAEKVFRGVSGKKLSQMKGYTAQLGGAYTPAGEKLDDVVALVYRGPKSYTGEDVVELSCHGGLYVTKRLLQLVLDAGAAPAGPGEFTRRAFLNGKMDLAQAEAVMGLISASGEQARKAALAGSTGVLSRKIESIKQGLLEQAAHLAAWADFPEEDVPQVEEAALLEGIRQGEKALEELLQGFDRGRMYREGLVTVIAGRPNAGKSTLMNLLSGCQRSIVTQYAGTTRDVVEETVMVAGVPLRLADTAGIRDTDDPVESIGVQAARQRLETAQLVLAVFDSSHALEKEDWELMDALEKVPAIAIVNKSDLPTRMDVEAIQKRFEKTVSLSAATGEGLAALEQALSEILDTKDFHPQEGVLFTQRQRMDAQTALDSLREGEQALALGLTLDAVTVCVEDALHALAALTGEQVSEEIVDRVFEEFCVGK</sequence>
<dbReference type="GO" id="GO:0005829">
    <property type="term" value="C:cytosol"/>
    <property type="evidence" value="ECO:0007669"/>
    <property type="project" value="TreeGrafter"/>
</dbReference>
<dbReference type="InterPro" id="IPR027266">
    <property type="entry name" value="TrmE/GcvT-like"/>
</dbReference>
<dbReference type="InterPro" id="IPR006073">
    <property type="entry name" value="GTP-bd"/>
</dbReference>
<evidence type="ECO:0000256" key="2">
    <source>
        <dbReference type="ARBA" id="ARBA00022490"/>
    </source>
</evidence>
<keyword evidence="4" id="KW-0479">Metal-binding</keyword>
<feature type="domain" description="TrmE-type G" evidence="11">
    <location>
        <begin position="216"/>
        <end position="373"/>
    </location>
</feature>
<evidence type="ECO:0000313" key="12">
    <source>
        <dbReference type="EMBL" id="HJB37704.1"/>
    </source>
</evidence>
<comment type="caution">
    <text evidence="12">The sequence shown here is derived from an EMBL/GenBank/DDBJ whole genome shotgun (WGS) entry which is preliminary data.</text>
</comment>
<keyword evidence="7" id="KW-0460">Magnesium</keyword>
<evidence type="ECO:0000256" key="7">
    <source>
        <dbReference type="ARBA" id="ARBA00022842"/>
    </source>
</evidence>
<evidence type="ECO:0000256" key="3">
    <source>
        <dbReference type="ARBA" id="ARBA00022694"/>
    </source>
</evidence>
<evidence type="ECO:0000259" key="11">
    <source>
        <dbReference type="PROSITE" id="PS51709"/>
    </source>
</evidence>